<dbReference type="Gene3D" id="1.10.287.110">
    <property type="entry name" value="DnaJ domain"/>
    <property type="match status" value="1"/>
</dbReference>
<dbReference type="PANTHER" id="PTHR47374">
    <property type="entry name" value="ENDOSOME ANTIGEN-LIKE PROTEIN, PUTATIVE (DUF3444)-RELATED"/>
    <property type="match status" value="1"/>
</dbReference>
<dbReference type="InterPro" id="IPR001623">
    <property type="entry name" value="DnaJ_domain"/>
</dbReference>
<accession>A0ABD2YYV8</accession>
<dbReference type="EMBL" id="JBJUIK010000011">
    <property type="protein sequence ID" value="KAL3512074.1"/>
    <property type="molecule type" value="Genomic_DNA"/>
</dbReference>
<dbReference type="PROSITE" id="PS50076">
    <property type="entry name" value="DNAJ_2"/>
    <property type="match status" value="1"/>
</dbReference>
<dbReference type="AlphaFoldDB" id="A0ABD2YYV8"/>
<keyword evidence="3" id="KW-1185">Reference proteome</keyword>
<proteinExistence type="predicted"/>
<dbReference type="Pfam" id="PF11926">
    <property type="entry name" value="DUF3444"/>
    <property type="match status" value="2"/>
</dbReference>
<dbReference type="InterPro" id="IPR024593">
    <property type="entry name" value="DUF3444"/>
</dbReference>
<dbReference type="InterPro" id="IPR036869">
    <property type="entry name" value="J_dom_sf"/>
</dbReference>
<feature type="domain" description="J" evidence="1">
    <location>
        <begin position="72"/>
        <end position="136"/>
    </location>
</feature>
<dbReference type="Pfam" id="PF00226">
    <property type="entry name" value="DnaJ"/>
    <property type="match status" value="1"/>
</dbReference>
<dbReference type="Proteomes" id="UP001630127">
    <property type="component" value="Unassembled WGS sequence"/>
</dbReference>
<protein>
    <recommendedName>
        <fullName evidence="1">J domain-containing protein</fullName>
    </recommendedName>
</protein>
<name>A0ABD2YYV8_9GENT</name>
<dbReference type="SUPFAM" id="SSF46565">
    <property type="entry name" value="Chaperone J-domain"/>
    <property type="match status" value="1"/>
</dbReference>
<reference evidence="2 3" key="1">
    <citation type="submission" date="2024-11" db="EMBL/GenBank/DDBJ databases">
        <title>A near-complete genome assembly of Cinchona calisaya.</title>
        <authorList>
            <person name="Lian D.C."/>
            <person name="Zhao X.W."/>
            <person name="Wei L."/>
        </authorList>
    </citation>
    <scope>NUCLEOTIDE SEQUENCE [LARGE SCALE GENOMIC DNA]</scope>
    <source>
        <tissue evidence="2">Nenye</tissue>
    </source>
</reference>
<dbReference type="PANTHER" id="PTHR47374:SF10">
    <property type="entry name" value="HEAT SHOCK N-TERMINAL DOMAIN-CONTAINING PROTEIN, PUTATIVE-RELATED"/>
    <property type="match status" value="1"/>
</dbReference>
<evidence type="ECO:0000313" key="3">
    <source>
        <dbReference type="Proteomes" id="UP001630127"/>
    </source>
</evidence>
<comment type="caution">
    <text evidence="2">The sequence shown here is derived from an EMBL/GenBank/DDBJ whole genome shotgun (WGS) entry which is preliminary data.</text>
</comment>
<gene>
    <name evidence="2" type="ORF">ACH5RR_024791</name>
</gene>
<evidence type="ECO:0000259" key="1">
    <source>
        <dbReference type="PROSITE" id="PS50076"/>
    </source>
</evidence>
<sequence>MISRTKAYHRELEAIREKENVEKMIMNEDYANARDRLRGARDLFPLEDFVPMQIVCDILSAASNHFPGCEIDYYWILHLGPSSTMFDIRHQYQKLKTLLQPLKNKFLGTDVALNLIQDAFSVLSDNSKRSAFDLQRSTVWENYESPLLEVSCCPELSGKVIEMPAQVSSDCENDSSANFQRRIEESLSMGMHLMSHKESGSSSTSHNSEGNVAEVKLDVNSLLKQHESILKADPSSSMGTIACQGFHQDFYNFDDDRKVANMEIGQIWATHFQSNDPKNRRCARITAKYMSTVIMIWLKPIPVTNEERRWCDAGLPVACGSFCLDMETGEQVSSISMFSYKCFWTTAVSRGQFDIYPKKGEVWAVYEDWDLDEWSYKPEAIKSCNYKLVETLSDFSKYTGLDCASLVKVRGFRNVFKRQTLEGISKTIHVFPSMLYILSHKVPAYRLTGEEIGGVVCGMMEVDQLALPNNMKEKPDDEVMLNLENSVHKPDEAIMAKTKNLYGSSYTCLEKDLHQIDPCRERTDLVSNELLNVIETGQVWAVYCRRDSMPRKYVRIHNVFSRSQVLVTLLEPELSMDLEIDWRQENLPITCGPFIVGGTIVSVETSQLAHQVKFEKTMSSYMIYPAAGEIWAMYQSWDCEWRLSDLENCQYWIVEVLSDFSQGDKIVVAKLGEVKGCFTFFLRQQLDGFELIRKISRTEILSFSHRIRFYNVPGIGYHGIPEVSWHLEPDDLPPKRTI</sequence>
<evidence type="ECO:0000313" key="2">
    <source>
        <dbReference type="EMBL" id="KAL3512074.1"/>
    </source>
</evidence>
<dbReference type="CDD" id="cd06257">
    <property type="entry name" value="DnaJ"/>
    <property type="match status" value="1"/>
</dbReference>
<organism evidence="2 3">
    <name type="scientific">Cinchona calisaya</name>
    <dbReference type="NCBI Taxonomy" id="153742"/>
    <lineage>
        <taxon>Eukaryota</taxon>
        <taxon>Viridiplantae</taxon>
        <taxon>Streptophyta</taxon>
        <taxon>Embryophyta</taxon>
        <taxon>Tracheophyta</taxon>
        <taxon>Spermatophyta</taxon>
        <taxon>Magnoliopsida</taxon>
        <taxon>eudicotyledons</taxon>
        <taxon>Gunneridae</taxon>
        <taxon>Pentapetalae</taxon>
        <taxon>asterids</taxon>
        <taxon>lamiids</taxon>
        <taxon>Gentianales</taxon>
        <taxon>Rubiaceae</taxon>
        <taxon>Cinchonoideae</taxon>
        <taxon>Cinchoneae</taxon>
        <taxon>Cinchona</taxon>
    </lineage>
</organism>